<name>A0A0A1UF04_ENTIV</name>
<protein>
    <recommendedName>
        <fullName evidence="4">C2H2-type domain-containing protein</fullName>
    </recommendedName>
</protein>
<dbReference type="Proteomes" id="UP000014680">
    <property type="component" value="Unassembled WGS sequence"/>
</dbReference>
<dbReference type="RefSeq" id="XP_004261962.1">
    <property type="nucleotide sequence ID" value="XM_004261914.1"/>
</dbReference>
<organism evidence="2 3">
    <name type="scientific">Entamoeba invadens IP1</name>
    <dbReference type="NCBI Taxonomy" id="370355"/>
    <lineage>
        <taxon>Eukaryota</taxon>
        <taxon>Amoebozoa</taxon>
        <taxon>Evosea</taxon>
        <taxon>Archamoebae</taxon>
        <taxon>Mastigamoebida</taxon>
        <taxon>Entamoebidae</taxon>
        <taxon>Entamoeba</taxon>
    </lineage>
</organism>
<evidence type="ECO:0000256" key="1">
    <source>
        <dbReference type="SAM" id="MobiDB-lite"/>
    </source>
</evidence>
<reference evidence="2 3" key="1">
    <citation type="submission" date="2012-10" db="EMBL/GenBank/DDBJ databases">
        <authorList>
            <person name="Zafar N."/>
            <person name="Inman J."/>
            <person name="Hall N."/>
            <person name="Lorenzi H."/>
            <person name="Caler E."/>
        </authorList>
    </citation>
    <scope>NUCLEOTIDE SEQUENCE [LARGE SCALE GENOMIC DNA]</scope>
    <source>
        <strain evidence="2 3">IP1</strain>
    </source>
</reference>
<gene>
    <name evidence="2" type="ORF">EIN_429670</name>
</gene>
<keyword evidence="3" id="KW-1185">Reference proteome</keyword>
<dbReference type="GeneID" id="14894106"/>
<dbReference type="VEuPathDB" id="AmoebaDB:EIN_429670"/>
<dbReference type="AlphaFoldDB" id="A0A0A1UF04"/>
<accession>A0A0A1UF04</accession>
<proteinExistence type="predicted"/>
<evidence type="ECO:0000313" key="3">
    <source>
        <dbReference type="Proteomes" id="UP000014680"/>
    </source>
</evidence>
<feature type="region of interest" description="Disordered" evidence="1">
    <location>
        <begin position="1"/>
        <end position="48"/>
    </location>
</feature>
<evidence type="ECO:0000313" key="2">
    <source>
        <dbReference type="EMBL" id="ELP95191.1"/>
    </source>
</evidence>
<feature type="compositionally biased region" description="Basic and acidic residues" evidence="1">
    <location>
        <begin position="37"/>
        <end position="47"/>
    </location>
</feature>
<dbReference type="EMBL" id="KB206168">
    <property type="protein sequence ID" value="ELP95191.1"/>
    <property type="molecule type" value="Genomic_DNA"/>
</dbReference>
<sequence>MEEKERAQQHTKPSEQPSKLPKPPSEGHEKTKRKYCFNKEKKEKRDASLAGSNCRKYGVIRYGKTEENEPLYYCPFCGSSMGKSSVRIHFDKWHLGTNSPRPVEDIAVKYVKEQYNNFPGLYTALAKFSNPLNEMESVGKKPRIVSELFTLEKARKQVEFALTLIRLSSEEQKGVVIDDKFKPNNTMYSSDE</sequence>
<dbReference type="KEGG" id="eiv:EIN_429670"/>
<evidence type="ECO:0008006" key="4">
    <source>
        <dbReference type="Google" id="ProtNLM"/>
    </source>
</evidence>